<evidence type="ECO:0000256" key="1">
    <source>
        <dbReference type="SAM" id="MobiDB-lite"/>
    </source>
</evidence>
<sequence>MRRLLVSDAGFAAALMAKHAPEEARRMPAMAALVYLAGAEEAPMDEPPARIIERLTERTIVLRESGKAPLGSGSGSAAGGRTGEAGAGVREGGAEKRDSRRSDGRWHAEGLSVASVRTELLRHEAAMGTMLDRKQGGVGRRSDVGRTASGSASIEGARQQAGRIHRSGAPVGAGADSVGEMTHRVVETAGEAGSPWNRERASDRETMHRQSNRSAGGNAAEMNQPSDRQASPQGWGAQPINRSDASVRVDSAQQWGSRIAADRMLAMQRMVLSEEAVVSVRLQEDVILNRALTVDTERASVHQPSSASMLYADGPMFAADAADTEQFLAGAIQREEARNRTVQQTLLRTSSIMMTVALPAVVEAATTRMSRMKHPSEWGFANEARSYSNVMLLTHRLLQQMITSSDRMADDTRQTRSMSDPASSEHKGRTNSASLTHEMMPIVALRDRGTEVAASAAAAAAPRHDQSQSGRSSGSILRHQTEIVVVADDTVQQLAQHHRRPALESAVQRRDHQGPRRMSIALSSSAPQALPVARAAAFASPSQLLHQEQTSTFTSGLHSKQSEQRVSNLQLSQLQSKHQDPSRVRFVVHNDPSVRVHLLTKHLVHIPVDGERVAKHTDLPVGLRTESASRSNGLMLSYTAAMVMDPTVLQTGAHETIKTSLPITGDVPFSTTMRQPSTAENEQRQLHQPVHQKLHQPLHQPQTMLARINTMQRSESHQLPPSMLAHMNTAPQESNQQQREALLPASRAQHQPAPELHHPAAEPSAGESRKDARTAAALVSTAAGGTTPRSAAAQQPFDAVREEVVPTSRRSGGGKLSDADMKKLTEQVYGMLERKLKIAKERRGLQR</sequence>
<dbReference type="Proteomes" id="UP000246635">
    <property type="component" value="Unassembled WGS sequence"/>
</dbReference>
<dbReference type="AlphaFoldDB" id="A0A2V2YML5"/>
<feature type="region of interest" description="Disordered" evidence="1">
    <location>
        <begin position="405"/>
        <end position="437"/>
    </location>
</feature>
<name>A0A2V2YML5_9BACL</name>
<feature type="region of interest" description="Disordered" evidence="1">
    <location>
        <begin position="133"/>
        <end position="249"/>
    </location>
</feature>
<feature type="compositionally biased region" description="Basic and acidic residues" evidence="1">
    <location>
        <begin position="133"/>
        <end position="144"/>
    </location>
</feature>
<dbReference type="EMBL" id="QGTQ01000025">
    <property type="protein sequence ID" value="PWV95672.1"/>
    <property type="molecule type" value="Genomic_DNA"/>
</dbReference>
<keyword evidence="3" id="KW-1185">Reference proteome</keyword>
<feature type="compositionally biased region" description="Basic and acidic residues" evidence="1">
    <location>
        <begin position="92"/>
        <end position="106"/>
    </location>
</feature>
<feature type="region of interest" description="Disordered" evidence="1">
    <location>
        <begin position="497"/>
        <end position="525"/>
    </location>
</feature>
<organism evidence="2 3">
    <name type="scientific">Paenibacillus cellulosilyticus</name>
    <dbReference type="NCBI Taxonomy" id="375489"/>
    <lineage>
        <taxon>Bacteria</taxon>
        <taxon>Bacillati</taxon>
        <taxon>Bacillota</taxon>
        <taxon>Bacilli</taxon>
        <taxon>Bacillales</taxon>
        <taxon>Paenibacillaceae</taxon>
        <taxon>Paenibacillus</taxon>
    </lineage>
</organism>
<feature type="region of interest" description="Disordered" evidence="1">
    <location>
        <begin position="662"/>
        <end position="689"/>
    </location>
</feature>
<feature type="region of interest" description="Disordered" evidence="1">
    <location>
        <begin position="729"/>
        <end position="819"/>
    </location>
</feature>
<gene>
    <name evidence="2" type="ORF">DFQ01_12515</name>
</gene>
<feature type="compositionally biased region" description="Low complexity" evidence="1">
    <location>
        <begin position="774"/>
        <end position="787"/>
    </location>
</feature>
<feature type="region of interest" description="Disordered" evidence="1">
    <location>
        <begin position="454"/>
        <end position="476"/>
    </location>
</feature>
<proteinExistence type="predicted"/>
<protein>
    <submittedName>
        <fullName evidence="2">Uncharacterized protein</fullName>
    </submittedName>
</protein>
<feature type="compositionally biased region" description="Polar residues" evidence="1">
    <location>
        <begin position="221"/>
        <end position="232"/>
    </location>
</feature>
<feature type="compositionally biased region" description="Basic and acidic residues" evidence="1">
    <location>
        <begin position="197"/>
        <end position="208"/>
    </location>
</feature>
<feature type="compositionally biased region" description="Polar residues" evidence="1">
    <location>
        <begin position="669"/>
        <end position="680"/>
    </location>
</feature>
<feature type="compositionally biased region" description="Gly residues" evidence="1">
    <location>
        <begin position="72"/>
        <end position="91"/>
    </location>
</feature>
<feature type="region of interest" description="Disordered" evidence="1">
    <location>
        <begin position="64"/>
        <end position="106"/>
    </location>
</feature>
<comment type="caution">
    <text evidence="2">The sequence shown here is derived from an EMBL/GenBank/DDBJ whole genome shotgun (WGS) entry which is preliminary data.</text>
</comment>
<reference evidence="2 3" key="1">
    <citation type="submission" date="2018-05" db="EMBL/GenBank/DDBJ databases">
        <title>Genomic Encyclopedia of Type Strains, Phase III (KMG-III): the genomes of soil and plant-associated and newly described type strains.</title>
        <authorList>
            <person name="Whitman W."/>
        </authorList>
    </citation>
    <scope>NUCLEOTIDE SEQUENCE [LARGE SCALE GENOMIC DNA]</scope>
    <source>
        <strain evidence="2 3">CECT 5696</strain>
    </source>
</reference>
<feature type="compositionally biased region" description="Polar residues" evidence="1">
    <location>
        <begin position="729"/>
        <end position="739"/>
    </location>
</feature>
<accession>A0A2V2YML5</accession>
<evidence type="ECO:0000313" key="2">
    <source>
        <dbReference type="EMBL" id="PWV95672.1"/>
    </source>
</evidence>
<dbReference type="RefSeq" id="WP_110046291.1">
    <property type="nucleotide sequence ID" value="NZ_QGTQ01000025.1"/>
</dbReference>
<evidence type="ECO:0000313" key="3">
    <source>
        <dbReference type="Proteomes" id="UP000246635"/>
    </source>
</evidence>